<reference evidence="2 3" key="1">
    <citation type="journal article" date="2012" name="New Phytol.">
        <title>Insight into trade-off between wood decay and parasitism from the genome of a fungal forest pathogen.</title>
        <authorList>
            <person name="Olson A."/>
            <person name="Aerts A."/>
            <person name="Asiegbu F."/>
            <person name="Belbahri L."/>
            <person name="Bouzid O."/>
            <person name="Broberg A."/>
            <person name="Canback B."/>
            <person name="Coutinho P.M."/>
            <person name="Cullen D."/>
            <person name="Dalman K."/>
            <person name="Deflorio G."/>
            <person name="van Diepen L.T."/>
            <person name="Dunand C."/>
            <person name="Duplessis S."/>
            <person name="Durling M."/>
            <person name="Gonthier P."/>
            <person name="Grimwood J."/>
            <person name="Fossdal C.G."/>
            <person name="Hansson D."/>
            <person name="Henrissat B."/>
            <person name="Hietala A."/>
            <person name="Himmelstrand K."/>
            <person name="Hoffmeister D."/>
            <person name="Hogberg N."/>
            <person name="James T.Y."/>
            <person name="Karlsson M."/>
            <person name="Kohler A."/>
            <person name="Kues U."/>
            <person name="Lee Y.H."/>
            <person name="Lin Y.C."/>
            <person name="Lind M."/>
            <person name="Lindquist E."/>
            <person name="Lombard V."/>
            <person name="Lucas S."/>
            <person name="Lunden K."/>
            <person name="Morin E."/>
            <person name="Murat C."/>
            <person name="Park J."/>
            <person name="Raffaello T."/>
            <person name="Rouze P."/>
            <person name="Salamov A."/>
            <person name="Schmutz J."/>
            <person name="Solheim H."/>
            <person name="Stahlberg J."/>
            <person name="Velez H."/>
            <person name="de Vries R.P."/>
            <person name="Wiebenga A."/>
            <person name="Woodward S."/>
            <person name="Yakovlev I."/>
            <person name="Garbelotto M."/>
            <person name="Martin F."/>
            <person name="Grigoriev I.V."/>
            <person name="Stenlid J."/>
        </authorList>
    </citation>
    <scope>NUCLEOTIDE SEQUENCE [LARGE SCALE GENOMIC DNA]</scope>
    <source>
        <strain evidence="2 3">TC 32-1</strain>
    </source>
</reference>
<dbReference type="HOGENOM" id="CLU_107705_0_0_1"/>
<dbReference type="KEGG" id="hir:HETIRDRAFT_452058"/>
<dbReference type="GeneID" id="20676223"/>
<dbReference type="AlphaFoldDB" id="W4K5Y8"/>
<dbReference type="EMBL" id="KI925459">
    <property type="protein sequence ID" value="ETW80466.1"/>
    <property type="molecule type" value="Genomic_DNA"/>
</dbReference>
<organism evidence="2 3">
    <name type="scientific">Heterobasidion irregulare (strain TC 32-1)</name>
    <dbReference type="NCBI Taxonomy" id="747525"/>
    <lineage>
        <taxon>Eukaryota</taxon>
        <taxon>Fungi</taxon>
        <taxon>Dikarya</taxon>
        <taxon>Basidiomycota</taxon>
        <taxon>Agaricomycotina</taxon>
        <taxon>Agaricomycetes</taxon>
        <taxon>Russulales</taxon>
        <taxon>Bondarzewiaceae</taxon>
        <taxon>Heterobasidion</taxon>
        <taxon>Heterobasidion annosum species complex</taxon>
    </lineage>
</organism>
<feature type="compositionally biased region" description="Basic and acidic residues" evidence="1">
    <location>
        <begin position="22"/>
        <end position="31"/>
    </location>
</feature>
<dbReference type="PANTHER" id="PTHR36576">
    <property type="entry name" value="UPF0654 PROTEIN C11D3.01C-RELATED"/>
    <property type="match status" value="1"/>
</dbReference>
<dbReference type="Proteomes" id="UP000030671">
    <property type="component" value="Unassembled WGS sequence"/>
</dbReference>
<sequence>MAEHKDPSRVAAGLKASLHNPHVSDEAKRHAQERLESMGSVQHGKAQHENLGTHHVGVSHHHVEDNRVLGGYKATLHNESTSPAAKAHAREILEAAGYHVDKPKGTSEEEHTTRVLAGYRAALHNDRVSAEAKAHAREYLREHGGL</sequence>
<accession>W4K5Y8</accession>
<dbReference type="RefSeq" id="XP_009547212.1">
    <property type="nucleotide sequence ID" value="XM_009548917.1"/>
</dbReference>
<dbReference type="PANTHER" id="PTHR36576:SF1">
    <property type="entry name" value="UPF0654 PROTEIN C11D3.01C-RELATED"/>
    <property type="match status" value="1"/>
</dbReference>
<name>W4K5Y8_HETIT</name>
<keyword evidence="3" id="KW-1185">Reference proteome</keyword>
<dbReference type="GO" id="GO:0005737">
    <property type="term" value="C:cytoplasm"/>
    <property type="evidence" value="ECO:0007669"/>
    <property type="project" value="TreeGrafter"/>
</dbReference>
<dbReference type="InterPro" id="IPR052670">
    <property type="entry name" value="UPF0654_domain"/>
</dbReference>
<protein>
    <recommendedName>
        <fullName evidence="4">Conidiation-specific protein 6</fullName>
    </recommendedName>
</protein>
<evidence type="ECO:0000313" key="2">
    <source>
        <dbReference type="EMBL" id="ETW80466.1"/>
    </source>
</evidence>
<evidence type="ECO:0008006" key="4">
    <source>
        <dbReference type="Google" id="ProtNLM"/>
    </source>
</evidence>
<proteinExistence type="predicted"/>
<evidence type="ECO:0000256" key="1">
    <source>
        <dbReference type="SAM" id="MobiDB-lite"/>
    </source>
</evidence>
<dbReference type="eggNOG" id="ENOG502S75W">
    <property type="taxonomic scope" value="Eukaryota"/>
</dbReference>
<dbReference type="InParanoid" id="W4K5Y8"/>
<dbReference type="OrthoDB" id="5419162at2759"/>
<feature type="region of interest" description="Disordered" evidence="1">
    <location>
        <begin position="1"/>
        <end position="31"/>
    </location>
</feature>
<gene>
    <name evidence="2" type="ORF">HETIRDRAFT_452058</name>
</gene>
<evidence type="ECO:0000313" key="3">
    <source>
        <dbReference type="Proteomes" id="UP000030671"/>
    </source>
</evidence>
<dbReference type="FunCoup" id="W4K5Y8">
    <property type="interactions" value="290"/>
</dbReference>
<dbReference type="InterPro" id="IPR018824">
    <property type="entry name" value="Conidiation-specific_6"/>
</dbReference>
<dbReference type="Pfam" id="PF10346">
    <property type="entry name" value="Con-6"/>
    <property type="match status" value="3"/>
</dbReference>